<gene>
    <name evidence="1" type="ORF">ACFSTE_12795</name>
</gene>
<name>A0ABW5N9Q4_9FLAO</name>
<evidence type="ECO:0000313" key="1">
    <source>
        <dbReference type="EMBL" id="MFD2591709.1"/>
    </source>
</evidence>
<dbReference type="EMBL" id="JBHULX010000022">
    <property type="protein sequence ID" value="MFD2591709.1"/>
    <property type="molecule type" value="Genomic_DNA"/>
</dbReference>
<sequence length="86" mass="9418">MKKLDSFTSKKLALDMNNIQGGLSSAAAARRSKRHWISRTDVGHGPSNDWVGHCNNFTHLNWLSGTPANQALPDNDPFGNISLDTN</sequence>
<reference evidence="2" key="1">
    <citation type="journal article" date="2019" name="Int. J. Syst. Evol. Microbiol.">
        <title>The Global Catalogue of Microorganisms (GCM) 10K type strain sequencing project: providing services to taxonomists for standard genome sequencing and annotation.</title>
        <authorList>
            <consortium name="The Broad Institute Genomics Platform"/>
            <consortium name="The Broad Institute Genome Sequencing Center for Infectious Disease"/>
            <person name="Wu L."/>
            <person name="Ma J."/>
        </authorList>
    </citation>
    <scope>NUCLEOTIDE SEQUENCE [LARGE SCALE GENOMIC DNA]</scope>
    <source>
        <strain evidence="2">KCTC 42423</strain>
    </source>
</reference>
<keyword evidence="2" id="KW-1185">Reference proteome</keyword>
<accession>A0ABW5N9Q4</accession>
<comment type="caution">
    <text evidence="1">The sequence shown here is derived from an EMBL/GenBank/DDBJ whole genome shotgun (WGS) entry which is preliminary data.</text>
</comment>
<proteinExistence type="predicted"/>
<dbReference type="Proteomes" id="UP001597459">
    <property type="component" value="Unassembled WGS sequence"/>
</dbReference>
<dbReference type="RefSeq" id="WP_378298170.1">
    <property type="nucleotide sequence ID" value="NZ_JBHULX010000022.1"/>
</dbReference>
<protein>
    <submittedName>
        <fullName evidence="1">Uncharacterized protein</fullName>
    </submittedName>
</protein>
<evidence type="ECO:0000313" key="2">
    <source>
        <dbReference type="Proteomes" id="UP001597459"/>
    </source>
</evidence>
<organism evidence="1 2">
    <name type="scientific">Aquimarina hainanensis</name>
    <dbReference type="NCBI Taxonomy" id="1578017"/>
    <lineage>
        <taxon>Bacteria</taxon>
        <taxon>Pseudomonadati</taxon>
        <taxon>Bacteroidota</taxon>
        <taxon>Flavobacteriia</taxon>
        <taxon>Flavobacteriales</taxon>
        <taxon>Flavobacteriaceae</taxon>
        <taxon>Aquimarina</taxon>
    </lineage>
</organism>